<dbReference type="InterPro" id="IPR003613">
    <property type="entry name" value="Ubox_domain"/>
</dbReference>
<dbReference type="Pfam" id="PF04564">
    <property type="entry name" value="U-box"/>
    <property type="match status" value="1"/>
</dbReference>
<dbReference type="SMART" id="SM00504">
    <property type="entry name" value="Ubox"/>
    <property type="match status" value="1"/>
</dbReference>
<name>A0A9K3N1N4_HELAN</name>
<gene>
    <name evidence="6" type="ORF">HanXRQr2_Chr11g0511561</name>
</gene>
<dbReference type="PANTHER" id="PTHR22849">
    <property type="entry name" value="WDSAM1 PROTEIN"/>
    <property type="match status" value="1"/>
</dbReference>
<dbReference type="Gramene" id="mRNA:HanXRQr2_Chr11g0511561">
    <property type="protein sequence ID" value="CDS:HanXRQr2_Chr11g0511561.1"/>
    <property type="gene ID" value="HanXRQr2_Chr11g0511561"/>
</dbReference>
<evidence type="ECO:0000256" key="1">
    <source>
        <dbReference type="ARBA" id="ARBA00004906"/>
    </source>
</evidence>
<organism evidence="6 7">
    <name type="scientific">Helianthus annuus</name>
    <name type="common">Common sunflower</name>
    <dbReference type="NCBI Taxonomy" id="4232"/>
    <lineage>
        <taxon>Eukaryota</taxon>
        <taxon>Viridiplantae</taxon>
        <taxon>Streptophyta</taxon>
        <taxon>Embryophyta</taxon>
        <taxon>Tracheophyta</taxon>
        <taxon>Spermatophyta</taxon>
        <taxon>Magnoliopsida</taxon>
        <taxon>eudicotyledons</taxon>
        <taxon>Gunneridae</taxon>
        <taxon>Pentapetalae</taxon>
        <taxon>asterids</taxon>
        <taxon>campanulids</taxon>
        <taxon>Asterales</taxon>
        <taxon>Asteraceae</taxon>
        <taxon>Asteroideae</taxon>
        <taxon>Heliantheae alliance</taxon>
        <taxon>Heliantheae</taxon>
        <taxon>Helianthus</taxon>
    </lineage>
</organism>
<proteinExistence type="predicted"/>
<dbReference type="SUPFAM" id="SSF57850">
    <property type="entry name" value="RING/U-box"/>
    <property type="match status" value="1"/>
</dbReference>
<dbReference type="FunFam" id="3.30.40.10:FF:000437">
    <property type="entry name" value="RING-type E3 ubiquitin transferase"/>
    <property type="match status" value="1"/>
</dbReference>
<dbReference type="GO" id="GO:0006952">
    <property type="term" value="P:defense response"/>
    <property type="evidence" value="ECO:0007669"/>
    <property type="project" value="UniProtKB-ARBA"/>
</dbReference>
<dbReference type="PROSITE" id="PS51698">
    <property type="entry name" value="U_BOX"/>
    <property type="match status" value="1"/>
</dbReference>
<accession>A0A9K3N1N4</accession>
<evidence type="ECO:0000259" key="5">
    <source>
        <dbReference type="PROSITE" id="PS51698"/>
    </source>
</evidence>
<keyword evidence="2 4" id="KW-0808">Transferase</keyword>
<dbReference type="InterPro" id="IPR045210">
    <property type="entry name" value="RING-Ubox_PUB"/>
</dbReference>
<reference evidence="6" key="2">
    <citation type="submission" date="2020-06" db="EMBL/GenBank/DDBJ databases">
        <title>Helianthus annuus Genome sequencing and assembly Release 2.</title>
        <authorList>
            <person name="Gouzy J."/>
            <person name="Langlade N."/>
            <person name="Munos S."/>
        </authorList>
    </citation>
    <scope>NUCLEOTIDE SEQUENCE</scope>
    <source>
        <tissue evidence="6">Leaves</tissue>
    </source>
</reference>
<dbReference type="PANTHER" id="PTHR22849:SF167">
    <property type="entry name" value="U-BOX DOMAIN-CONTAINING PROTEIN"/>
    <property type="match status" value="1"/>
</dbReference>
<evidence type="ECO:0000256" key="2">
    <source>
        <dbReference type="ARBA" id="ARBA00022679"/>
    </source>
</evidence>
<comment type="catalytic activity">
    <reaction evidence="4">
        <text>S-ubiquitinyl-[E2 ubiquitin-conjugating enzyme]-L-cysteine + [acceptor protein]-L-lysine = [E2 ubiquitin-conjugating enzyme]-L-cysteine + N(6)-ubiquitinyl-[acceptor protein]-L-lysine.</text>
        <dbReference type="EC" id="2.3.2.27"/>
    </reaction>
</comment>
<dbReference type="InterPro" id="IPR045185">
    <property type="entry name" value="PUB22/23/24-like"/>
</dbReference>
<dbReference type="CDD" id="cd16664">
    <property type="entry name" value="RING-Ubox_PUB"/>
    <property type="match status" value="1"/>
</dbReference>
<feature type="domain" description="U-box" evidence="5">
    <location>
        <begin position="9"/>
        <end position="84"/>
    </location>
</feature>
<dbReference type="GO" id="GO:0016567">
    <property type="term" value="P:protein ubiquitination"/>
    <property type="evidence" value="ECO:0007669"/>
    <property type="project" value="UniProtKB-UniRule"/>
</dbReference>
<evidence type="ECO:0000256" key="3">
    <source>
        <dbReference type="ARBA" id="ARBA00022786"/>
    </source>
</evidence>
<dbReference type="EC" id="2.3.2.27" evidence="4"/>
<evidence type="ECO:0000256" key="4">
    <source>
        <dbReference type="RuleBase" id="RU369093"/>
    </source>
</evidence>
<keyword evidence="7" id="KW-1185">Reference proteome</keyword>
<evidence type="ECO:0000313" key="7">
    <source>
        <dbReference type="Proteomes" id="UP000215914"/>
    </source>
</evidence>
<keyword evidence="3 4" id="KW-0833">Ubl conjugation pathway</keyword>
<comment type="function">
    <text evidence="4">Functions as an E3 ubiquitin ligase.</text>
</comment>
<evidence type="ECO:0000313" key="6">
    <source>
        <dbReference type="EMBL" id="KAF5783757.1"/>
    </source>
</evidence>
<dbReference type="InterPro" id="IPR013083">
    <property type="entry name" value="Znf_RING/FYVE/PHD"/>
</dbReference>
<comment type="pathway">
    <text evidence="1 4">Protein modification; protein ubiquitination.</text>
</comment>
<dbReference type="EMBL" id="MNCJ02000326">
    <property type="protein sequence ID" value="KAF5783757.1"/>
    <property type="molecule type" value="Genomic_DNA"/>
</dbReference>
<dbReference type="Gene3D" id="3.30.40.10">
    <property type="entry name" value="Zinc/RING finger domain, C3HC4 (zinc finger)"/>
    <property type="match status" value="1"/>
</dbReference>
<sequence length="211" mass="23619">MADLENEVEVPRFFLCPISLEIMKDPVTLSTGITYDRDTIENWLFSRKDNVCPVTKQVVADIDLTPNHTLRRLIQSWCTLNASSGVERYPTPRPPISKTEITKLLKDLNSPNHQMKSLTRLKSIVLESEKNKRLTESVCAADYLSTIISNVNSGITSSSRDEALYILYHIKLSPPGLKTLGKTGGFVDALTCVMQSASSYEARIISRRNIS</sequence>
<dbReference type="Proteomes" id="UP000215914">
    <property type="component" value="Unassembled WGS sequence"/>
</dbReference>
<protein>
    <recommendedName>
        <fullName evidence="4 5">U-box domain-containing protein</fullName>
        <ecNumber evidence="4">2.3.2.27</ecNumber>
    </recommendedName>
    <alternativeName>
        <fullName evidence="4">RING-type E3 ubiquitin transferase PUB</fullName>
    </alternativeName>
</protein>
<comment type="caution">
    <text evidence="6">The sequence shown here is derived from an EMBL/GenBank/DDBJ whole genome shotgun (WGS) entry which is preliminary data.</text>
</comment>
<dbReference type="AlphaFoldDB" id="A0A9K3N1N4"/>
<dbReference type="GO" id="GO:0061630">
    <property type="term" value="F:ubiquitin protein ligase activity"/>
    <property type="evidence" value="ECO:0007669"/>
    <property type="project" value="UniProtKB-UniRule"/>
</dbReference>
<reference evidence="6" key="1">
    <citation type="journal article" date="2017" name="Nature">
        <title>The sunflower genome provides insights into oil metabolism, flowering and Asterid evolution.</title>
        <authorList>
            <person name="Badouin H."/>
            <person name="Gouzy J."/>
            <person name="Grassa C.J."/>
            <person name="Murat F."/>
            <person name="Staton S.E."/>
            <person name="Cottret L."/>
            <person name="Lelandais-Briere C."/>
            <person name="Owens G.L."/>
            <person name="Carrere S."/>
            <person name="Mayjonade B."/>
            <person name="Legrand L."/>
            <person name="Gill N."/>
            <person name="Kane N.C."/>
            <person name="Bowers J.E."/>
            <person name="Hubner S."/>
            <person name="Bellec A."/>
            <person name="Berard A."/>
            <person name="Berges H."/>
            <person name="Blanchet N."/>
            <person name="Boniface M.C."/>
            <person name="Brunel D."/>
            <person name="Catrice O."/>
            <person name="Chaidir N."/>
            <person name="Claudel C."/>
            <person name="Donnadieu C."/>
            <person name="Faraut T."/>
            <person name="Fievet G."/>
            <person name="Helmstetter N."/>
            <person name="King M."/>
            <person name="Knapp S.J."/>
            <person name="Lai Z."/>
            <person name="Le Paslier M.C."/>
            <person name="Lippi Y."/>
            <person name="Lorenzon L."/>
            <person name="Mandel J.R."/>
            <person name="Marage G."/>
            <person name="Marchand G."/>
            <person name="Marquand E."/>
            <person name="Bret-Mestries E."/>
            <person name="Morien E."/>
            <person name="Nambeesan S."/>
            <person name="Nguyen T."/>
            <person name="Pegot-Espagnet P."/>
            <person name="Pouilly N."/>
            <person name="Raftis F."/>
            <person name="Sallet E."/>
            <person name="Schiex T."/>
            <person name="Thomas J."/>
            <person name="Vandecasteele C."/>
            <person name="Vares D."/>
            <person name="Vear F."/>
            <person name="Vautrin S."/>
            <person name="Crespi M."/>
            <person name="Mangin B."/>
            <person name="Burke J.M."/>
            <person name="Salse J."/>
            <person name="Munos S."/>
            <person name="Vincourt P."/>
            <person name="Rieseberg L.H."/>
            <person name="Langlade N.B."/>
        </authorList>
    </citation>
    <scope>NUCLEOTIDE SEQUENCE</scope>
    <source>
        <tissue evidence="6">Leaves</tissue>
    </source>
</reference>